<evidence type="ECO:0000259" key="1">
    <source>
        <dbReference type="Pfam" id="PF06114"/>
    </source>
</evidence>
<dbReference type="STRING" id="1209989.TepRe1_2449"/>
<dbReference type="InterPro" id="IPR052345">
    <property type="entry name" value="Rad_response_metalloprotease"/>
</dbReference>
<sequence length="240" mass="27743">MNLSKDLVPIISKKDMDIEAAKFLEKYCPAALEKPMPIPVEDIAEFKMGLEIDYANLDKNCDTLGMVLFSNGMVELYDKETKKYFKRPYEKGTILVENDLVELDNKGRERFTIAHELVHWDKHQLRFMTLSYQDKTLAKACRCPSEKVHRPKKPDEWVEWQADNLAAAILMPAEMFRLKAEEIKNKYRGRVGTKINEFMWKGFSPGMIAEFITDELADFFQVSKQAAGIRIQTLGINLPK</sequence>
<dbReference type="PANTHER" id="PTHR43236">
    <property type="entry name" value="ANTITOXIN HIGA1"/>
    <property type="match status" value="1"/>
</dbReference>
<protein>
    <recommendedName>
        <fullName evidence="1">IrrE N-terminal-like domain-containing protein</fullName>
    </recommendedName>
</protein>
<keyword evidence="3" id="KW-1185">Reference proteome</keyword>
<accession>L0S2J9</accession>
<dbReference type="KEGG" id="tae:TepiRe1_2634"/>
<reference evidence="3" key="1">
    <citation type="journal article" date="2013" name="Genome Announc.">
        <title>First genome sequence of a syntrophic acetate-oxidizing bacterium, Tepidanaerobacter acetatoxydans strain Re1.</title>
        <authorList>
            <person name="Manzoor S."/>
            <person name="Bongcam-Rudloff E."/>
            <person name="Schnurer A."/>
            <person name="Muller B."/>
        </authorList>
    </citation>
    <scope>NUCLEOTIDE SEQUENCE [LARGE SCALE GENOMIC DNA]</scope>
    <source>
        <strain evidence="3">Re1</strain>
    </source>
</reference>
<dbReference type="PATRIC" id="fig|1209989.3.peg.3022"/>
<dbReference type="EMBL" id="HF563609">
    <property type="protein sequence ID" value="CCP27500.1"/>
    <property type="molecule type" value="Genomic_DNA"/>
</dbReference>
<gene>
    <name evidence="2" type="ordered locus">TEPIRE1_2634</name>
</gene>
<dbReference type="OrthoDB" id="581382at2"/>
<dbReference type="Pfam" id="PF06114">
    <property type="entry name" value="Peptidase_M78"/>
    <property type="match status" value="1"/>
</dbReference>
<evidence type="ECO:0000313" key="3">
    <source>
        <dbReference type="Proteomes" id="UP000010802"/>
    </source>
</evidence>
<dbReference type="AlphaFoldDB" id="F4LTV3"/>
<dbReference type="RefSeq" id="WP_013779469.1">
    <property type="nucleotide sequence ID" value="NC_015519.1"/>
</dbReference>
<dbReference type="KEGG" id="tep:TepRe1_2449"/>
<accession>F4LTV3</accession>
<dbReference type="Gene3D" id="1.10.10.2910">
    <property type="match status" value="1"/>
</dbReference>
<dbReference type="PANTHER" id="PTHR43236:SF2">
    <property type="entry name" value="BLL0069 PROTEIN"/>
    <property type="match status" value="1"/>
</dbReference>
<dbReference type="eggNOG" id="COG2856">
    <property type="taxonomic scope" value="Bacteria"/>
</dbReference>
<dbReference type="HOGENOM" id="CLU_083560_1_0_9"/>
<name>F4LTV3_TEPAE</name>
<evidence type="ECO:0000313" key="2">
    <source>
        <dbReference type="EMBL" id="CCP27500.1"/>
    </source>
</evidence>
<organism evidence="2 3">
    <name type="scientific">Tepidanaerobacter acetatoxydans (strain DSM 21804 / JCM 16047 / Re1)</name>
    <dbReference type="NCBI Taxonomy" id="1209989"/>
    <lineage>
        <taxon>Bacteria</taxon>
        <taxon>Bacillati</taxon>
        <taxon>Bacillota</taxon>
        <taxon>Clostridia</taxon>
        <taxon>Thermosediminibacterales</taxon>
        <taxon>Tepidanaerobacteraceae</taxon>
        <taxon>Tepidanaerobacter</taxon>
    </lineage>
</organism>
<proteinExistence type="predicted"/>
<dbReference type="Proteomes" id="UP000010802">
    <property type="component" value="Chromosome"/>
</dbReference>
<feature type="domain" description="IrrE N-terminal-like" evidence="1">
    <location>
        <begin position="103"/>
        <end position="231"/>
    </location>
</feature>
<dbReference type="InterPro" id="IPR010359">
    <property type="entry name" value="IrrE_HExxH"/>
</dbReference>